<dbReference type="InterPro" id="IPR003599">
    <property type="entry name" value="Ig_sub"/>
</dbReference>
<dbReference type="Ensembl" id="ENSSDAT00000006709.1">
    <property type="protein sequence ID" value="ENSSDAP00000005864.1"/>
    <property type="gene ID" value="ENSSDAG00000005471.1"/>
</dbReference>
<dbReference type="SMART" id="SM00406">
    <property type="entry name" value="IGv"/>
    <property type="match status" value="1"/>
</dbReference>
<dbReference type="InterPro" id="IPR007110">
    <property type="entry name" value="Ig-like_dom"/>
</dbReference>
<keyword evidence="5" id="KW-0472">Membrane</keyword>
<evidence type="ECO:0000256" key="1">
    <source>
        <dbReference type="ARBA" id="ARBA00022859"/>
    </source>
</evidence>
<protein>
    <recommendedName>
        <fullName evidence="6">Ig-like domain-containing protein</fullName>
    </recommendedName>
</protein>
<dbReference type="InterPro" id="IPR013783">
    <property type="entry name" value="Ig-like_fold"/>
</dbReference>
<keyword evidence="3" id="KW-1280">Immunoglobulin</keyword>
<dbReference type="PROSITE" id="PS50835">
    <property type="entry name" value="IG_LIKE"/>
    <property type="match status" value="1"/>
</dbReference>
<dbReference type="GO" id="GO:0005886">
    <property type="term" value="C:plasma membrane"/>
    <property type="evidence" value="ECO:0007669"/>
    <property type="project" value="UniProtKB-ARBA"/>
</dbReference>
<dbReference type="GO" id="GO:0005576">
    <property type="term" value="C:extracellular region"/>
    <property type="evidence" value="ECO:0007669"/>
    <property type="project" value="UniProtKB-ARBA"/>
</dbReference>
<evidence type="ECO:0000256" key="5">
    <source>
        <dbReference type="SAM" id="Phobius"/>
    </source>
</evidence>
<dbReference type="SUPFAM" id="SSF48726">
    <property type="entry name" value="Immunoglobulin"/>
    <property type="match status" value="1"/>
</dbReference>
<feature type="region of interest" description="Disordered" evidence="4">
    <location>
        <begin position="130"/>
        <end position="150"/>
    </location>
</feature>
<feature type="domain" description="Ig-like" evidence="6">
    <location>
        <begin position="32"/>
        <end position="142"/>
    </location>
</feature>
<evidence type="ECO:0000259" key="6">
    <source>
        <dbReference type="PROSITE" id="PS50835"/>
    </source>
</evidence>
<dbReference type="Proteomes" id="UP000694422">
    <property type="component" value="Unplaced"/>
</dbReference>
<evidence type="ECO:0000256" key="2">
    <source>
        <dbReference type="ARBA" id="ARBA00023130"/>
    </source>
</evidence>
<dbReference type="AlphaFoldDB" id="A0A8C9PBU4"/>
<reference evidence="7" key="1">
    <citation type="submission" date="2025-08" db="UniProtKB">
        <authorList>
            <consortium name="Ensembl"/>
        </authorList>
    </citation>
    <scope>IDENTIFICATION</scope>
</reference>
<dbReference type="InterPro" id="IPR036179">
    <property type="entry name" value="Ig-like_dom_sf"/>
</dbReference>
<evidence type="ECO:0000313" key="8">
    <source>
        <dbReference type="Proteomes" id="UP000694422"/>
    </source>
</evidence>
<evidence type="ECO:0000256" key="4">
    <source>
        <dbReference type="SAM" id="MobiDB-lite"/>
    </source>
</evidence>
<sequence length="150" mass="16604">MYPTVFPTPLGIHYSTSSCNITLIIIFVFKFPIAGVRCDIRLTQSSSSLTVSPGDRVTLTCRASQGINNYLHWYQQKPRQANKLLIYYANTLQSGVPWRFSGSRSGTDFTLTINSLEPEDVASYYCQQSSSCSPPTVTQAMTKTSQGAEV</sequence>
<feature type="compositionally biased region" description="Polar residues" evidence="4">
    <location>
        <begin position="136"/>
        <end position="150"/>
    </location>
</feature>
<organism evidence="7 8">
    <name type="scientific">Spermophilus dauricus</name>
    <name type="common">Daurian ground squirrel</name>
    <dbReference type="NCBI Taxonomy" id="99837"/>
    <lineage>
        <taxon>Eukaryota</taxon>
        <taxon>Metazoa</taxon>
        <taxon>Chordata</taxon>
        <taxon>Craniata</taxon>
        <taxon>Vertebrata</taxon>
        <taxon>Euteleostomi</taxon>
        <taxon>Mammalia</taxon>
        <taxon>Eutheria</taxon>
        <taxon>Euarchontoglires</taxon>
        <taxon>Glires</taxon>
        <taxon>Rodentia</taxon>
        <taxon>Sciuromorpha</taxon>
        <taxon>Sciuridae</taxon>
        <taxon>Xerinae</taxon>
        <taxon>Marmotini</taxon>
        <taxon>Spermophilus</taxon>
    </lineage>
</organism>
<dbReference type="InterPro" id="IPR013106">
    <property type="entry name" value="Ig_V-set"/>
</dbReference>
<reference evidence="7" key="2">
    <citation type="submission" date="2025-09" db="UniProtKB">
        <authorList>
            <consortium name="Ensembl"/>
        </authorList>
    </citation>
    <scope>IDENTIFICATION</scope>
</reference>
<dbReference type="Pfam" id="PF07686">
    <property type="entry name" value="V-set"/>
    <property type="match status" value="1"/>
</dbReference>
<dbReference type="FunFam" id="2.60.40.10:FF:000212">
    <property type="entry name" value="Immunoglobulin kappa chain variable 12-38"/>
    <property type="match status" value="1"/>
</dbReference>
<keyword evidence="5" id="KW-1133">Transmembrane helix</keyword>
<name>A0A8C9PBU4_SPEDA</name>
<dbReference type="InterPro" id="IPR050150">
    <property type="entry name" value="IgV_Light_Chain"/>
</dbReference>
<feature type="transmembrane region" description="Helical" evidence="5">
    <location>
        <begin position="12"/>
        <end position="33"/>
    </location>
</feature>
<evidence type="ECO:0000313" key="7">
    <source>
        <dbReference type="Ensembl" id="ENSSDAP00000005864.1"/>
    </source>
</evidence>
<dbReference type="Gene3D" id="2.60.40.10">
    <property type="entry name" value="Immunoglobulins"/>
    <property type="match status" value="1"/>
</dbReference>
<keyword evidence="8" id="KW-1185">Reference proteome</keyword>
<dbReference type="PANTHER" id="PTHR23267">
    <property type="entry name" value="IMMUNOGLOBULIN LIGHT CHAIN"/>
    <property type="match status" value="1"/>
</dbReference>
<dbReference type="GO" id="GO:0002250">
    <property type="term" value="P:adaptive immune response"/>
    <property type="evidence" value="ECO:0007669"/>
    <property type="project" value="UniProtKB-KW"/>
</dbReference>
<proteinExistence type="predicted"/>
<dbReference type="GO" id="GO:0019814">
    <property type="term" value="C:immunoglobulin complex"/>
    <property type="evidence" value="ECO:0007669"/>
    <property type="project" value="UniProtKB-KW"/>
</dbReference>
<evidence type="ECO:0000256" key="3">
    <source>
        <dbReference type="ARBA" id="ARBA00043265"/>
    </source>
</evidence>
<keyword evidence="1" id="KW-0391">Immunity</keyword>
<accession>A0A8C9PBU4</accession>
<keyword evidence="2" id="KW-1064">Adaptive immunity</keyword>
<dbReference type="SMART" id="SM00409">
    <property type="entry name" value="IG"/>
    <property type="match status" value="1"/>
</dbReference>
<keyword evidence="5" id="KW-0812">Transmembrane</keyword>